<reference evidence="3" key="1">
    <citation type="submission" date="2021-03" db="EMBL/GenBank/DDBJ databases">
        <title>Chromosome level genome of the anhydrobiotic midge Polypedilum vanderplanki.</title>
        <authorList>
            <person name="Yoshida Y."/>
            <person name="Kikawada T."/>
            <person name="Gusev O."/>
        </authorList>
    </citation>
    <scope>NUCLEOTIDE SEQUENCE</scope>
    <source>
        <strain evidence="3">NIAS01</strain>
        <tissue evidence="3">Whole body or cell culture</tissue>
    </source>
</reference>
<dbReference type="OrthoDB" id="7791269at2759"/>
<feature type="signal peptide" evidence="2">
    <location>
        <begin position="1"/>
        <end position="19"/>
    </location>
</feature>
<feature type="region of interest" description="Disordered" evidence="1">
    <location>
        <begin position="118"/>
        <end position="145"/>
    </location>
</feature>
<keyword evidence="4" id="KW-1185">Reference proteome</keyword>
<keyword evidence="2" id="KW-0732">Signal</keyword>
<sequence length="553" mass="63102">MTLKLLIFISTCVCFLVHGSEVESRAASSNDAESYITLEAAKELRNKLGLGKQHEDRQQDDYDEILKEIIRHLPKQQQPSQQPTEIFFEKKYFDYLPNEISDSDDITSEELSHELLKSEYASSEEQRQHVPHNERMKREISVQQAERNKRQSIYYAIPLTHYNPYPNVHFYYPIHDPIFNSFTHNIGAESRNDFGQALPSNSIYNNPWTPQNNPNMKFHAPNNFYLPPATPSSMYLPVGPTYQPPINVPQPPDNQLDTDNKNEPDDRISLFAGEDKYIIDSRPINTNQQSSSSGRRPASTTVRPYEQPDRRPNSYPVVLPDDKMNAEDLDIEFAPELQEDLTTTTRASIKIPERKNKNKQNNNRQKKSETTTVRSTATEDKINAVYSQQNYSNNRKPNKPLSACVEAIVNCCSSYDEIVRVPCFEAHNCNGAFFGRSPCSPTFPILGNLRDRLVTGPPVIFSNIQPFGRQINIGANSQFSINNQQELDLRRFNGPFSEVTVATSIDLKRPETTTTGFPKTETQKHEIDIEFAPELHEDLTTTTRASIVIPTKN</sequence>
<evidence type="ECO:0000256" key="2">
    <source>
        <dbReference type="SAM" id="SignalP"/>
    </source>
</evidence>
<gene>
    <name evidence="3" type="ORF">PVAND_000369</name>
</gene>
<proteinExistence type="predicted"/>
<name>A0A9J6BJW0_POLVA</name>
<feature type="compositionally biased region" description="Basic and acidic residues" evidence="1">
    <location>
        <begin position="258"/>
        <end position="279"/>
    </location>
</feature>
<evidence type="ECO:0000313" key="3">
    <source>
        <dbReference type="EMBL" id="KAG5670085.1"/>
    </source>
</evidence>
<feature type="chain" id="PRO_5039908521" evidence="2">
    <location>
        <begin position="20"/>
        <end position="553"/>
    </location>
</feature>
<feature type="region of interest" description="Disordered" evidence="1">
    <location>
        <begin position="236"/>
        <end position="320"/>
    </location>
</feature>
<dbReference type="Proteomes" id="UP001107558">
    <property type="component" value="Chromosome 3"/>
</dbReference>
<dbReference type="AlphaFoldDB" id="A0A9J6BJW0"/>
<organism evidence="3 4">
    <name type="scientific">Polypedilum vanderplanki</name>
    <name type="common">Sleeping chironomid midge</name>
    <dbReference type="NCBI Taxonomy" id="319348"/>
    <lineage>
        <taxon>Eukaryota</taxon>
        <taxon>Metazoa</taxon>
        <taxon>Ecdysozoa</taxon>
        <taxon>Arthropoda</taxon>
        <taxon>Hexapoda</taxon>
        <taxon>Insecta</taxon>
        <taxon>Pterygota</taxon>
        <taxon>Neoptera</taxon>
        <taxon>Endopterygota</taxon>
        <taxon>Diptera</taxon>
        <taxon>Nematocera</taxon>
        <taxon>Chironomoidea</taxon>
        <taxon>Chironomidae</taxon>
        <taxon>Chironominae</taxon>
        <taxon>Polypedilum</taxon>
        <taxon>Polypedilum</taxon>
    </lineage>
</organism>
<feature type="region of interest" description="Disordered" evidence="1">
    <location>
        <begin position="343"/>
        <end position="376"/>
    </location>
</feature>
<comment type="caution">
    <text evidence="3">The sequence shown here is derived from an EMBL/GenBank/DDBJ whole genome shotgun (WGS) entry which is preliminary data.</text>
</comment>
<dbReference type="EMBL" id="JADBJN010000003">
    <property type="protein sequence ID" value="KAG5670085.1"/>
    <property type="molecule type" value="Genomic_DNA"/>
</dbReference>
<protein>
    <submittedName>
        <fullName evidence="3">Uncharacterized protein</fullName>
    </submittedName>
</protein>
<feature type="compositionally biased region" description="Pro residues" evidence="1">
    <location>
        <begin position="242"/>
        <end position="252"/>
    </location>
</feature>
<feature type="compositionally biased region" description="Basic and acidic residues" evidence="1">
    <location>
        <begin position="124"/>
        <end position="140"/>
    </location>
</feature>
<feature type="compositionally biased region" description="Polar residues" evidence="1">
    <location>
        <begin position="283"/>
        <end position="302"/>
    </location>
</feature>
<evidence type="ECO:0000256" key="1">
    <source>
        <dbReference type="SAM" id="MobiDB-lite"/>
    </source>
</evidence>
<evidence type="ECO:0000313" key="4">
    <source>
        <dbReference type="Proteomes" id="UP001107558"/>
    </source>
</evidence>
<accession>A0A9J6BJW0</accession>